<evidence type="ECO:0000313" key="2">
    <source>
        <dbReference type="Proteomes" id="UP000268096"/>
    </source>
</evidence>
<reference evidence="1 2" key="1">
    <citation type="submission" date="2018-08" db="EMBL/GenBank/DDBJ databases">
        <title>Recombination of ecologically and evolutionarily significant loci maintains genetic cohesion in the Pseudomonas syringae species complex.</title>
        <authorList>
            <person name="Dillon M."/>
            <person name="Thakur S."/>
            <person name="Almeida R.N.D."/>
            <person name="Weir B.S."/>
            <person name="Guttman D.S."/>
        </authorList>
    </citation>
    <scope>NUCLEOTIDE SEQUENCE [LARGE SCALE GENOMIC DNA]</scope>
    <source>
        <strain evidence="1 2">ICMP 16926</strain>
    </source>
</reference>
<evidence type="ECO:0000313" key="1">
    <source>
        <dbReference type="EMBL" id="RMT51219.1"/>
    </source>
</evidence>
<sequence>MNQRVAKRVTGHLSQRYVDCRARYRRIVSIQSGHCLHRINA</sequence>
<protein>
    <submittedName>
        <fullName evidence="1">Uncharacterized protein</fullName>
    </submittedName>
</protein>
<proteinExistence type="predicted"/>
<comment type="caution">
    <text evidence="1">The sequence shown here is derived from an EMBL/GenBank/DDBJ whole genome shotgun (WGS) entry which is preliminary data.</text>
</comment>
<gene>
    <name evidence="1" type="ORF">ALP48_101854</name>
</gene>
<dbReference type="AlphaFoldDB" id="A0A0Q0A5B8"/>
<accession>A0A0Q0A5B8</accession>
<name>A0A0Q0A5B8_PSESX</name>
<organism evidence="1 2">
    <name type="scientific">Pseudomonas syringae pv. solidagae</name>
    <dbReference type="NCBI Taxonomy" id="264458"/>
    <lineage>
        <taxon>Bacteria</taxon>
        <taxon>Pseudomonadati</taxon>
        <taxon>Pseudomonadota</taxon>
        <taxon>Gammaproteobacteria</taxon>
        <taxon>Pseudomonadales</taxon>
        <taxon>Pseudomonadaceae</taxon>
        <taxon>Pseudomonas</taxon>
        <taxon>Pseudomonas syringae</taxon>
    </lineage>
</organism>
<dbReference type="EMBL" id="RBTH01000020">
    <property type="protein sequence ID" value="RMT51219.1"/>
    <property type="molecule type" value="Genomic_DNA"/>
</dbReference>
<dbReference type="Proteomes" id="UP000268096">
    <property type="component" value="Unassembled WGS sequence"/>
</dbReference>